<accession>A0A0S2TGT1</accession>
<gene>
    <name evidence="1" type="ORF">Tel_14940</name>
</gene>
<organism evidence="1 2">
    <name type="scientific">Candidatus Tenderia electrophaga</name>
    <dbReference type="NCBI Taxonomy" id="1748243"/>
    <lineage>
        <taxon>Bacteria</taxon>
        <taxon>Pseudomonadati</taxon>
        <taxon>Pseudomonadota</taxon>
        <taxon>Gammaproteobacteria</taxon>
        <taxon>Candidatus Tenderiales</taxon>
        <taxon>Candidatus Tenderiaceae</taxon>
        <taxon>Candidatus Tenderia</taxon>
    </lineage>
</organism>
<dbReference type="KEGG" id="tee:Tel_14940"/>
<reference evidence="1" key="1">
    <citation type="submission" date="2015-10" db="EMBL/GenBank/DDBJ databases">
        <title>Description of Candidatus Tenderia electrophaga gen. nov, sp. nov., an Uncultivated Electroautotroph from a Biocathode Enrichment.</title>
        <authorList>
            <person name="Eddie B.J."/>
            <person name="Malanoski A.P."/>
            <person name="Wang Z."/>
            <person name="Hall R.J."/>
            <person name="Oh S.D."/>
            <person name="Heiner C."/>
            <person name="Lin B."/>
            <person name="Strycharz-Glaven S.M."/>
        </authorList>
    </citation>
    <scope>NUCLEOTIDE SEQUENCE [LARGE SCALE GENOMIC DNA]</scope>
    <source>
        <strain evidence="1">NRL1</strain>
    </source>
</reference>
<dbReference type="STRING" id="1748243.Tel_14940"/>
<dbReference type="EMBL" id="CP013099">
    <property type="protein sequence ID" value="ALP54337.1"/>
    <property type="molecule type" value="Genomic_DNA"/>
</dbReference>
<keyword evidence="2" id="KW-1185">Reference proteome</keyword>
<evidence type="ECO:0000313" key="2">
    <source>
        <dbReference type="Proteomes" id="UP000055136"/>
    </source>
</evidence>
<evidence type="ECO:0008006" key="3">
    <source>
        <dbReference type="Google" id="ProtNLM"/>
    </source>
</evidence>
<dbReference type="AlphaFoldDB" id="A0A0S2TGT1"/>
<sequence length="77" mass="8444">MDFVTVASFDTSPEAHIAMGRLLAEGLDAHLADEHLVQTDWLYSIAVGGIKLQVPPQAEQARRILARDDSDQIDAEN</sequence>
<protein>
    <recommendedName>
        <fullName evidence="3">DUF2007 domain-containing protein</fullName>
    </recommendedName>
</protein>
<proteinExistence type="predicted"/>
<evidence type="ECO:0000313" key="1">
    <source>
        <dbReference type="EMBL" id="ALP54337.1"/>
    </source>
</evidence>
<dbReference type="Proteomes" id="UP000055136">
    <property type="component" value="Chromosome"/>
</dbReference>
<name>A0A0S2TGT1_9GAMM</name>